<dbReference type="InterPro" id="IPR002052">
    <property type="entry name" value="DNA_methylase_N6_adenine_CS"/>
</dbReference>
<dbReference type="PRINTS" id="PR00507">
    <property type="entry name" value="N12N6MTFRASE"/>
</dbReference>
<dbReference type="GO" id="GO:0009007">
    <property type="term" value="F:site-specific DNA-methyltransferase (adenine-specific) activity"/>
    <property type="evidence" value="ECO:0007669"/>
    <property type="project" value="UniProtKB-EC"/>
</dbReference>
<dbReference type="Pfam" id="PF07669">
    <property type="entry name" value="Eco57I"/>
    <property type="match status" value="1"/>
</dbReference>
<evidence type="ECO:0000256" key="1">
    <source>
        <dbReference type="ARBA" id="ARBA00011900"/>
    </source>
</evidence>
<dbReference type="PROSITE" id="PS00092">
    <property type="entry name" value="N6_MTASE"/>
    <property type="match status" value="1"/>
</dbReference>
<evidence type="ECO:0000259" key="8">
    <source>
        <dbReference type="Pfam" id="PF07669"/>
    </source>
</evidence>
<dbReference type="OrthoDB" id="564694at2"/>
<evidence type="ECO:0000256" key="5">
    <source>
        <dbReference type="ARBA" id="ARBA00022747"/>
    </source>
</evidence>
<dbReference type="InterPro" id="IPR011639">
    <property type="entry name" value="MethylTrfase_TaqI-like_dom"/>
</dbReference>
<dbReference type="GO" id="GO:0009307">
    <property type="term" value="P:DNA restriction-modification system"/>
    <property type="evidence" value="ECO:0007669"/>
    <property type="project" value="UniProtKB-KW"/>
</dbReference>
<dbReference type="GO" id="GO:0032259">
    <property type="term" value="P:methylation"/>
    <property type="evidence" value="ECO:0007669"/>
    <property type="project" value="UniProtKB-KW"/>
</dbReference>
<dbReference type="InterPro" id="IPR025931">
    <property type="entry name" value="TaqI_C"/>
</dbReference>
<dbReference type="PANTHER" id="PTHR33841:SF1">
    <property type="entry name" value="DNA METHYLTRANSFERASE A"/>
    <property type="match status" value="1"/>
</dbReference>
<gene>
    <name evidence="10" type="ORF">NIES80_16920</name>
</gene>
<keyword evidence="2" id="KW-0489">Methyltransferase</keyword>
<evidence type="ECO:0000256" key="7">
    <source>
        <dbReference type="ARBA" id="ARBA00047942"/>
    </source>
</evidence>
<evidence type="ECO:0000256" key="6">
    <source>
        <dbReference type="ARBA" id="ARBA00023125"/>
    </source>
</evidence>
<comment type="caution">
    <text evidence="10">The sequence shown here is derived from an EMBL/GenBank/DDBJ whole genome shotgun (WGS) entry which is preliminary data.</text>
</comment>
<dbReference type="Gene3D" id="3.40.50.150">
    <property type="entry name" value="Vaccinia Virus protein VP39"/>
    <property type="match status" value="1"/>
</dbReference>
<dbReference type="GO" id="GO:0003677">
    <property type="term" value="F:DNA binding"/>
    <property type="evidence" value="ECO:0007669"/>
    <property type="project" value="UniProtKB-KW"/>
</dbReference>
<name>A0A480AFY1_9CYAN</name>
<keyword evidence="6" id="KW-0238">DNA-binding</keyword>
<dbReference type="Pfam" id="PF12950">
    <property type="entry name" value="TaqI_C"/>
    <property type="match status" value="1"/>
</dbReference>
<dbReference type="InterPro" id="IPR029063">
    <property type="entry name" value="SAM-dependent_MTases_sf"/>
</dbReference>
<proteinExistence type="predicted"/>
<evidence type="ECO:0000313" key="11">
    <source>
        <dbReference type="Proteomes" id="UP000299367"/>
    </source>
</evidence>
<protein>
    <recommendedName>
        <fullName evidence="1">site-specific DNA-methyltransferase (adenine-specific)</fullName>
        <ecNumber evidence="1">2.1.1.72</ecNumber>
    </recommendedName>
</protein>
<sequence length="1139" mass="132359">MKKQQIQNLFNQPYNQAKWKQFLGQTFANVQLLSTPENLTGIDDHVATNAQKLGYILLDENGIDRQIAVYEVTLANGIILERNRVGLRNLLRKYWQNIDAAFIVYHHPENTNWRFTYVSELTGYDPEGEFIKITTEPKRYTYILGEGESIKTAVERFERIINKGNKATLDDIKEAFSVEKLSQTFFQEYKKHYDIFCKYIISQPGIYQTIFNGNEKTIRDFNKKLLGRIVFLYFIQKKGWLGVPEHETWGNGDDHFLTNQFQNFTHKELFYQDFLSVLFFDTLNTKRPQDLIQLGENQPCRIPYLNGGLFEEDNRNYRNLVFPDYLFANLFNFFDQYNFTIYEDDPDDHTIAVDPEMLGHIFENLLEDNKDKGAYYTPKEIVHYMCQESLIEYLTTWFENHGYEVITDASLANFDASKQINRTLIEKLLKNKLDDDDQKLIKNYAAEFNQALDKVKICDPAIGSGAFPMGLLHEIFTAKQTLHTFEFGNTTNFDGAEVKLNIIQNSIYGVDIERGAVDIARLRFWLSLIVDEKQPKALPNLDYKIVVGNSLVSKLGDDIIDIDWEMKDVKQGSLLVDVFQPEAIIRKISDKQKQFFSPDSDKKKLAVDIRNLKVDLLISQLELMIKSKGMETKPTGRGKALTKQTEIYLQTVGWKQNIRELKHLKDHPDLFLNFFDWRLDFPEVMNQQVVENVGFDIVIGNPPYIQLQKDGGKLADMFVNQGFETFERKGDIYSLFYEQGIELAKIKGVLMYITSNKWMRAGYGKSTRAFFCKHNPLKIIDLGAGIFESATVDTNILLIQKVEKSINKFQLKALDISKLKQIHSFAEFDTQWVIVDQLSDETWTILNSTQNNIKKKIERIGKPLKNWDINIYRGILTGFNEAFIIDTVTKERLCQEDPKSAEIIKPILRGRDIKRYKAEWVGLWLIATFPALKIDIDNYPVVKKYLQSFGRRIYQTGEDFIDEIGQKAKSRKKTSNEWFETQDQIGYYEEFEKEKITWGNLALNAQYSFVDKNLYLCAPCPIITPGNKYILAVLNSPVSDYYIRKLGVTRNGGYFEYKPMFVEQLPVPQISNEQQQIFIKKAEEIITLKSQGKDTTALEQQIDNMVYKLYELTYEEVKIIDPEFALTEKEYADIKLATV</sequence>
<feature type="domain" description="TaqI-like C-terminal specificity" evidence="9">
    <location>
        <begin position="905"/>
        <end position="1067"/>
    </location>
</feature>
<dbReference type="EMBL" id="BJCF01000014">
    <property type="protein sequence ID" value="GCL41991.1"/>
    <property type="molecule type" value="Genomic_DNA"/>
</dbReference>
<dbReference type="SUPFAM" id="SSF53335">
    <property type="entry name" value="S-adenosyl-L-methionine-dependent methyltransferases"/>
    <property type="match status" value="1"/>
</dbReference>
<dbReference type="RefSeq" id="WP_137907655.1">
    <property type="nucleotide sequence ID" value="NZ_BJCF01000014.1"/>
</dbReference>
<dbReference type="AlphaFoldDB" id="A0A480AFY1"/>
<comment type="catalytic activity">
    <reaction evidence="7">
        <text>a 2'-deoxyadenosine in DNA + S-adenosyl-L-methionine = an N(6)-methyl-2'-deoxyadenosine in DNA + S-adenosyl-L-homocysteine + H(+)</text>
        <dbReference type="Rhea" id="RHEA:15197"/>
        <dbReference type="Rhea" id="RHEA-COMP:12418"/>
        <dbReference type="Rhea" id="RHEA-COMP:12419"/>
        <dbReference type="ChEBI" id="CHEBI:15378"/>
        <dbReference type="ChEBI" id="CHEBI:57856"/>
        <dbReference type="ChEBI" id="CHEBI:59789"/>
        <dbReference type="ChEBI" id="CHEBI:90615"/>
        <dbReference type="ChEBI" id="CHEBI:90616"/>
        <dbReference type="EC" id="2.1.1.72"/>
    </reaction>
</comment>
<evidence type="ECO:0000259" key="9">
    <source>
        <dbReference type="Pfam" id="PF12950"/>
    </source>
</evidence>
<dbReference type="PANTHER" id="PTHR33841">
    <property type="entry name" value="DNA METHYLTRANSFERASE YEEA-RELATED"/>
    <property type="match status" value="1"/>
</dbReference>
<evidence type="ECO:0000313" key="10">
    <source>
        <dbReference type="EMBL" id="GCL41991.1"/>
    </source>
</evidence>
<organism evidence="10 11">
    <name type="scientific">Dolichospermum planctonicum</name>
    <dbReference type="NCBI Taxonomy" id="136072"/>
    <lineage>
        <taxon>Bacteria</taxon>
        <taxon>Bacillati</taxon>
        <taxon>Cyanobacteriota</taxon>
        <taxon>Cyanophyceae</taxon>
        <taxon>Nostocales</taxon>
        <taxon>Aphanizomenonaceae</taxon>
        <taxon>Dolichospermum</taxon>
    </lineage>
</organism>
<evidence type="ECO:0000256" key="3">
    <source>
        <dbReference type="ARBA" id="ARBA00022679"/>
    </source>
</evidence>
<keyword evidence="4" id="KW-0949">S-adenosyl-L-methionine</keyword>
<dbReference type="EC" id="2.1.1.72" evidence="1"/>
<keyword evidence="5" id="KW-0680">Restriction system</keyword>
<dbReference type="InterPro" id="IPR050953">
    <property type="entry name" value="N4_N6_ade-DNA_methylase"/>
</dbReference>
<dbReference type="Proteomes" id="UP000299367">
    <property type="component" value="Unassembled WGS sequence"/>
</dbReference>
<reference evidence="11" key="1">
    <citation type="submission" date="2019-02" db="EMBL/GenBank/DDBJ databases">
        <title>Draft genome sequence of Dolichospermum planctonicum NIES-80.</title>
        <authorList>
            <person name="Yamaguchi H."/>
            <person name="Suzuki S."/>
            <person name="Kawachi M."/>
        </authorList>
    </citation>
    <scope>NUCLEOTIDE SEQUENCE [LARGE SCALE GENOMIC DNA]</scope>
    <source>
        <strain evidence="11">NIES-80</strain>
    </source>
</reference>
<keyword evidence="3" id="KW-0808">Transferase</keyword>
<evidence type="ECO:0000256" key="4">
    <source>
        <dbReference type="ARBA" id="ARBA00022691"/>
    </source>
</evidence>
<evidence type="ECO:0000256" key="2">
    <source>
        <dbReference type="ARBA" id="ARBA00022603"/>
    </source>
</evidence>
<accession>A0A480AFY1</accession>
<feature type="domain" description="Type II methyltransferase M.TaqI-like" evidence="8">
    <location>
        <begin position="505"/>
        <end position="786"/>
    </location>
</feature>